<organism evidence="4 5">
    <name type="scientific">Metschnikowia bicuspidata</name>
    <dbReference type="NCBI Taxonomy" id="27322"/>
    <lineage>
        <taxon>Eukaryota</taxon>
        <taxon>Fungi</taxon>
        <taxon>Dikarya</taxon>
        <taxon>Ascomycota</taxon>
        <taxon>Saccharomycotina</taxon>
        <taxon>Pichiomycetes</taxon>
        <taxon>Metschnikowiaceae</taxon>
        <taxon>Metschnikowia</taxon>
    </lineage>
</organism>
<keyword evidence="5" id="KW-1185">Reference proteome</keyword>
<dbReference type="Proteomes" id="UP000268321">
    <property type="component" value="Unassembled WGS sequence"/>
</dbReference>
<comment type="subcellular location">
    <subcellularLocation>
        <location evidence="1">Mitochondrion</location>
    </subcellularLocation>
</comment>
<sequence>MIKDIVQALPRHNRLMRQITRLNLISGTPATAYRFGLGLKKLEVVIYSKNILTHAAGLKKFWKLNLPTLKFHNDNVDFVVTRVRPTKREDFNTIPLEVRLHQQDGQVTKITCTNKDNETILRDVVASTGATPVPVEEIPTVYRYEWQAAALKTQTAEDK</sequence>
<gene>
    <name evidence="4" type="ORF">METBISCDRAFT_22909</name>
</gene>
<protein>
    <recommendedName>
        <fullName evidence="3">Ribosomal protein/NADH dehydrogenase domain-containing protein</fullName>
    </recommendedName>
</protein>
<keyword evidence="2" id="KW-0496">Mitochondrion</keyword>
<name>A0A4P9ZDR4_9ASCO</name>
<dbReference type="InterPro" id="IPR007741">
    <property type="entry name" value="Ribosomal_mL43/mS25/NADH_DH"/>
</dbReference>
<dbReference type="EMBL" id="ML004450">
    <property type="protein sequence ID" value="RKP30908.1"/>
    <property type="molecule type" value="Genomic_DNA"/>
</dbReference>
<evidence type="ECO:0000313" key="4">
    <source>
        <dbReference type="EMBL" id="RKP30908.1"/>
    </source>
</evidence>
<dbReference type="GO" id="GO:0005739">
    <property type="term" value="C:mitochondrion"/>
    <property type="evidence" value="ECO:0007669"/>
    <property type="project" value="UniProtKB-SubCell"/>
</dbReference>
<evidence type="ECO:0000256" key="1">
    <source>
        <dbReference type="ARBA" id="ARBA00004173"/>
    </source>
</evidence>
<evidence type="ECO:0000256" key="2">
    <source>
        <dbReference type="ARBA" id="ARBA00023128"/>
    </source>
</evidence>
<evidence type="ECO:0000313" key="5">
    <source>
        <dbReference type="Proteomes" id="UP000268321"/>
    </source>
</evidence>
<dbReference type="SMART" id="SM00916">
    <property type="entry name" value="L51_S25_CI-B8"/>
    <property type="match status" value="1"/>
</dbReference>
<dbReference type="AlphaFoldDB" id="A0A4P9ZDR4"/>
<reference evidence="5" key="1">
    <citation type="journal article" date="2018" name="Nat. Microbiol.">
        <title>Leveraging single-cell genomics to expand the fungal tree of life.</title>
        <authorList>
            <person name="Ahrendt S.R."/>
            <person name="Quandt C.A."/>
            <person name="Ciobanu D."/>
            <person name="Clum A."/>
            <person name="Salamov A."/>
            <person name="Andreopoulos B."/>
            <person name="Cheng J.F."/>
            <person name="Woyke T."/>
            <person name="Pelin A."/>
            <person name="Henrissat B."/>
            <person name="Reynolds N.K."/>
            <person name="Benny G.L."/>
            <person name="Smith M.E."/>
            <person name="James T.Y."/>
            <person name="Grigoriev I.V."/>
        </authorList>
    </citation>
    <scope>NUCLEOTIDE SEQUENCE [LARGE SCALE GENOMIC DNA]</scope>
    <source>
        <strain evidence="5">Baker2002</strain>
    </source>
</reference>
<dbReference type="OrthoDB" id="1696305at2759"/>
<proteinExistence type="predicted"/>
<accession>A0A4P9ZDR4</accession>
<evidence type="ECO:0000259" key="3">
    <source>
        <dbReference type="SMART" id="SM00916"/>
    </source>
</evidence>
<feature type="domain" description="Ribosomal protein/NADH dehydrogenase" evidence="3">
    <location>
        <begin position="50"/>
        <end position="131"/>
    </location>
</feature>